<reference evidence="2 3" key="1">
    <citation type="journal article" date="2019" name="Sci. Rep.">
        <title>Orb-weaving spider Araneus ventricosus genome elucidates the spidroin gene catalogue.</title>
        <authorList>
            <person name="Kono N."/>
            <person name="Nakamura H."/>
            <person name="Ohtoshi R."/>
            <person name="Moran D.A.P."/>
            <person name="Shinohara A."/>
            <person name="Yoshida Y."/>
            <person name="Fujiwara M."/>
            <person name="Mori M."/>
            <person name="Tomita M."/>
            <person name="Arakawa K."/>
        </authorList>
    </citation>
    <scope>NUCLEOTIDE SEQUENCE [LARGE SCALE GENOMIC DNA]</scope>
</reference>
<evidence type="ECO:0000313" key="3">
    <source>
        <dbReference type="Proteomes" id="UP000499080"/>
    </source>
</evidence>
<keyword evidence="3" id="KW-1185">Reference proteome</keyword>
<sequence>MTGHGQTPPTGDTSRYRSELTQPHTITISTWEARTRLLVMRLLIHTLVVPLPMGENKREKKISSHTLPSPNFIKIEPTEGECNFRELSDEISHA</sequence>
<evidence type="ECO:0000256" key="1">
    <source>
        <dbReference type="SAM" id="MobiDB-lite"/>
    </source>
</evidence>
<dbReference type="AlphaFoldDB" id="A0A4Y2EMA8"/>
<comment type="caution">
    <text evidence="2">The sequence shown here is derived from an EMBL/GenBank/DDBJ whole genome shotgun (WGS) entry which is preliminary data.</text>
</comment>
<evidence type="ECO:0000313" key="2">
    <source>
        <dbReference type="EMBL" id="GBM29288.1"/>
    </source>
</evidence>
<organism evidence="2 3">
    <name type="scientific">Araneus ventricosus</name>
    <name type="common">Orbweaver spider</name>
    <name type="synonym">Epeira ventricosa</name>
    <dbReference type="NCBI Taxonomy" id="182803"/>
    <lineage>
        <taxon>Eukaryota</taxon>
        <taxon>Metazoa</taxon>
        <taxon>Ecdysozoa</taxon>
        <taxon>Arthropoda</taxon>
        <taxon>Chelicerata</taxon>
        <taxon>Arachnida</taxon>
        <taxon>Araneae</taxon>
        <taxon>Araneomorphae</taxon>
        <taxon>Entelegynae</taxon>
        <taxon>Araneoidea</taxon>
        <taxon>Araneidae</taxon>
        <taxon>Araneus</taxon>
    </lineage>
</organism>
<proteinExistence type="predicted"/>
<dbReference type="Proteomes" id="UP000499080">
    <property type="component" value="Unassembled WGS sequence"/>
</dbReference>
<name>A0A4Y2EMA8_ARAVE</name>
<gene>
    <name evidence="2" type="ORF">AVEN_177603_1</name>
</gene>
<feature type="region of interest" description="Disordered" evidence="1">
    <location>
        <begin position="1"/>
        <end position="21"/>
    </location>
</feature>
<protein>
    <submittedName>
        <fullName evidence="2">Uncharacterized protein</fullName>
    </submittedName>
</protein>
<dbReference type="EMBL" id="BGPR01000632">
    <property type="protein sequence ID" value="GBM29288.1"/>
    <property type="molecule type" value="Genomic_DNA"/>
</dbReference>
<accession>A0A4Y2EMA8</accession>